<dbReference type="AlphaFoldDB" id="A0AAV9EG69"/>
<evidence type="ECO:0000313" key="2">
    <source>
        <dbReference type="Proteomes" id="UP001180020"/>
    </source>
</evidence>
<dbReference type="EMBL" id="JAUJYO010000007">
    <property type="protein sequence ID" value="KAK1311898.1"/>
    <property type="molecule type" value="Genomic_DNA"/>
</dbReference>
<comment type="caution">
    <text evidence="1">The sequence shown here is derived from an EMBL/GenBank/DDBJ whole genome shotgun (WGS) entry which is preliminary data.</text>
</comment>
<proteinExistence type="predicted"/>
<dbReference type="Proteomes" id="UP001180020">
    <property type="component" value="Unassembled WGS sequence"/>
</dbReference>
<protein>
    <submittedName>
        <fullName evidence="1">Uncharacterized protein</fullName>
    </submittedName>
</protein>
<name>A0AAV9EG69_ACOCL</name>
<reference evidence="1" key="2">
    <citation type="submission" date="2023-06" db="EMBL/GenBank/DDBJ databases">
        <authorList>
            <person name="Ma L."/>
            <person name="Liu K.-W."/>
            <person name="Li Z."/>
            <person name="Hsiao Y.-Y."/>
            <person name="Qi Y."/>
            <person name="Fu T."/>
            <person name="Tang G."/>
            <person name="Zhang D."/>
            <person name="Sun W.-H."/>
            <person name="Liu D.-K."/>
            <person name="Li Y."/>
            <person name="Chen G.-Z."/>
            <person name="Liu X.-D."/>
            <person name="Liao X.-Y."/>
            <person name="Jiang Y.-T."/>
            <person name="Yu X."/>
            <person name="Hao Y."/>
            <person name="Huang J."/>
            <person name="Zhao X.-W."/>
            <person name="Ke S."/>
            <person name="Chen Y.-Y."/>
            <person name="Wu W.-L."/>
            <person name="Hsu J.-L."/>
            <person name="Lin Y.-F."/>
            <person name="Huang M.-D."/>
            <person name="Li C.-Y."/>
            <person name="Huang L."/>
            <person name="Wang Z.-W."/>
            <person name="Zhao X."/>
            <person name="Zhong W.-Y."/>
            <person name="Peng D.-H."/>
            <person name="Ahmad S."/>
            <person name="Lan S."/>
            <person name="Zhang J.-S."/>
            <person name="Tsai W.-C."/>
            <person name="Van De Peer Y."/>
            <person name="Liu Z.-J."/>
        </authorList>
    </citation>
    <scope>NUCLEOTIDE SEQUENCE</scope>
    <source>
        <strain evidence="1">CP</strain>
        <tissue evidence="1">Leaves</tissue>
    </source>
</reference>
<accession>A0AAV9EG69</accession>
<reference evidence="1" key="1">
    <citation type="journal article" date="2023" name="Nat. Commun.">
        <title>Diploid and tetraploid genomes of Acorus and the evolution of monocots.</title>
        <authorList>
            <person name="Ma L."/>
            <person name="Liu K.W."/>
            <person name="Li Z."/>
            <person name="Hsiao Y.Y."/>
            <person name="Qi Y."/>
            <person name="Fu T."/>
            <person name="Tang G.D."/>
            <person name="Zhang D."/>
            <person name="Sun W.H."/>
            <person name="Liu D.K."/>
            <person name="Li Y."/>
            <person name="Chen G.Z."/>
            <person name="Liu X.D."/>
            <person name="Liao X.Y."/>
            <person name="Jiang Y.T."/>
            <person name="Yu X."/>
            <person name="Hao Y."/>
            <person name="Huang J."/>
            <person name="Zhao X.W."/>
            <person name="Ke S."/>
            <person name="Chen Y.Y."/>
            <person name="Wu W.L."/>
            <person name="Hsu J.L."/>
            <person name="Lin Y.F."/>
            <person name="Huang M.D."/>
            <person name="Li C.Y."/>
            <person name="Huang L."/>
            <person name="Wang Z.W."/>
            <person name="Zhao X."/>
            <person name="Zhong W.Y."/>
            <person name="Peng D.H."/>
            <person name="Ahmad S."/>
            <person name="Lan S."/>
            <person name="Zhang J.S."/>
            <person name="Tsai W.C."/>
            <person name="Van de Peer Y."/>
            <person name="Liu Z.J."/>
        </authorList>
    </citation>
    <scope>NUCLEOTIDE SEQUENCE</scope>
    <source>
        <strain evidence="1">CP</strain>
    </source>
</reference>
<gene>
    <name evidence="1" type="ORF">QJS10_CPA07g00455</name>
</gene>
<sequence length="69" mass="7831">MAMMSSFGPETNLVLSDYPQHDKLFNLMQFPYRGFPGYGNPVRPPDTLCVLGKHSIINYLPAHICYARV</sequence>
<evidence type="ECO:0000313" key="1">
    <source>
        <dbReference type="EMBL" id="KAK1311898.1"/>
    </source>
</evidence>
<keyword evidence="2" id="KW-1185">Reference proteome</keyword>
<organism evidence="1 2">
    <name type="scientific">Acorus calamus</name>
    <name type="common">Sweet flag</name>
    <dbReference type="NCBI Taxonomy" id="4465"/>
    <lineage>
        <taxon>Eukaryota</taxon>
        <taxon>Viridiplantae</taxon>
        <taxon>Streptophyta</taxon>
        <taxon>Embryophyta</taxon>
        <taxon>Tracheophyta</taxon>
        <taxon>Spermatophyta</taxon>
        <taxon>Magnoliopsida</taxon>
        <taxon>Liliopsida</taxon>
        <taxon>Acoraceae</taxon>
        <taxon>Acorus</taxon>
    </lineage>
</organism>